<feature type="compositionally biased region" description="Polar residues" evidence="1">
    <location>
        <begin position="91"/>
        <end position="102"/>
    </location>
</feature>
<feature type="compositionally biased region" description="Basic and acidic residues" evidence="1">
    <location>
        <begin position="106"/>
        <end position="116"/>
    </location>
</feature>
<proteinExistence type="predicted"/>
<dbReference type="AlphaFoldDB" id="A0ABD0VU24"/>
<reference evidence="2 3" key="1">
    <citation type="journal article" date="2024" name="Plant Biotechnol. J.">
        <title>Dendrobium thyrsiflorum genome and its molecular insights into genes involved in important horticultural traits.</title>
        <authorList>
            <person name="Chen B."/>
            <person name="Wang J.Y."/>
            <person name="Zheng P.J."/>
            <person name="Li K.L."/>
            <person name="Liang Y.M."/>
            <person name="Chen X.F."/>
            <person name="Zhang C."/>
            <person name="Zhao X."/>
            <person name="He X."/>
            <person name="Zhang G.Q."/>
            <person name="Liu Z.J."/>
            <person name="Xu Q."/>
        </authorList>
    </citation>
    <scope>NUCLEOTIDE SEQUENCE [LARGE SCALE GENOMIC DNA]</scope>
    <source>
        <strain evidence="2">GZMU011</strain>
    </source>
</reference>
<dbReference type="Proteomes" id="UP001552299">
    <property type="component" value="Unassembled WGS sequence"/>
</dbReference>
<gene>
    <name evidence="2" type="ORF">M5K25_002445</name>
</gene>
<feature type="region of interest" description="Disordered" evidence="1">
    <location>
        <begin position="91"/>
        <end position="242"/>
    </location>
</feature>
<name>A0ABD0VU24_DENTH</name>
<accession>A0ABD0VU24</accession>
<evidence type="ECO:0000256" key="1">
    <source>
        <dbReference type="SAM" id="MobiDB-lite"/>
    </source>
</evidence>
<organism evidence="2 3">
    <name type="scientific">Dendrobium thyrsiflorum</name>
    <name type="common">Pinecone-like raceme dendrobium</name>
    <name type="synonym">Orchid</name>
    <dbReference type="NCBI Taxonomy" id="117978"/>
    <lineage>
        <taxon>Eukaryota</taxon>
        <taxon>Viridiplantae</taxon>
        <taxon>Streptophyta</taxon>
        <taxon>Embryophyta</taxon>
        <taxon>Tracheophyta</taxon>
        <taxon>Spermatophyta</taxon>
        <taxon>Magnoliopsida</taxon>
        <taxon>Liliopsida</taxon>
        <taxon>Asparagales</taxon>
        <taxon>Orchidaceae</taxon>
        <taxon>Epidendroideae</taxon>
        <taxon>Malaxideae</taxon>
        <taxon>Dendrobiinae</taxon>
        <taxon>Dendrobium</taxon>
    </lineage>
</organism>
<evidence type="ECO:0000313" key="3">
    <source>
        <dbReference type="Proteomes" id="UP001552299"/>
    </source>
</evidence>
<protein>
    <submittedName>
        <fullName evidence="2">Uncharacterized protein</fullName>
    </submittedName>
</protein>
<feature type="compositionally biased region" description="Polar residues" evidence="1">
    <location>
        <begin position="172"/>
        <end position="184"/>
    </location>
</feature>
<evidence type="ECO:0000313" key="2">
    <source>
        <dbReference type="EMBL" id="KAL0926232.1"/>
    </source>
</evidence>
<sequence>MNLLSYFKWRHLLHVGHRTTERFASKAKGNTHIAIILEAMDYPNAVPGNIFPTIFRRRISSPTPGGSRKTNSKNSIIIDTENCSDTITNVSTIKSSRETTAQGMEKANRPAREDSQPPKQILEQQPRLHAPRKTTAKARESREPRSQTAGPKQIAYDQQRPKNRKKTKEKNVSTIKSSRETTAQGMEKANRPAREDSQPPKQILEQQPRLHAPRKTTAKARESREPRSQTAGPKQREWHAVT</sequence>
<comment type="caution">
    <text evidence="2">The sequence shown here is derived from an EMBL/GenBank/DDBJ whole genome shotgun (WGS) entry which is preliminary data.</text>
</comment>
<keyword evidence="3" id="KW-1185">Reference proteome</keyword>
<dbReference type="EMBL" id="JANQDX010000003">
    <property type="protein sequence ID" value="KAL0926232.1"/>
    <property type="molecule type" value="Genomic_DNA"/>
</dbReference>
<feature type="compositionally biased region" description="Basic and acidic residues" evidence="1">
    <location>
        <begin position="188"/>
        <end position="198"/>
    </location>
</feature>